<dbReference type="Pfam" id="PF00703">
    <property type="entry name" value="Glyco_hydro_2"/>
    <property type="match status" value="1"/>
</dbReference>
<evidence type="ECO:0000256" key="1">
    <source>
        <dbReference type="ARBA" id="ARBA00001412"/>
    </source>
</evidence>
<dbReference type="InterPro" id="IPR006101">
    <property type="entry name" value="Glyco_hydro_2"/>
</dbReference>
<dbReference type="EC" id="3.2.1.23" evidence="3 7"/>
<keyword evidence="8" id="KW-0732">Signal</keyword>
<dbReference type="Gene3D" id="2.60.40.10">
    <property type="entry name" value="Immunoglobulins"/>
    <property type="match status" value="2"/>
</dbReference>
<reference evidence="10" key="1">
    <citation type="journal article" date="2014" name="Int. J. Syst. Evol. Microbiol.">
        <title>Complete genome sequence of Corynebacterium casei LMG S-19264T (=DSM 44701T), isolated from a smear-ripened cheese.</title>
        <authorList>
            <consortium name="US DOE Joint Genome Institute (JGI-PGF)"/>
            <person name="Walter F."/>
            <person name="Albersmeier A."/>
            <person name="Kalinowski J."/>
            <person name="Ruckert C."/>
        </authorList>
    </citation>
    <scope>NUCLEOTIDE SEQUENCE</scope>
    <source>
        <strain evidence="10">CGMCC 1.7086</strain>
    </source>
</reference>
<keyword evidence="4 7" id="KW-0378">Hydrolase</keyword>
<dbReference type="InterPro" id="IPR006103">
    <property type="entry name" value="Glyco_hydro_2_cat"/>
</dbReference>
<evidence type="ECO:0000256" key="2">
    <source>
        <dbReference type="ARBA" id="ARBA00007401"/>
    </source>
</evidence>
<dbReference type="Pfam" id="PF02837">
    <property type="entry name" value="Glyco_hydro_2_N"/>
    <property type="match status" value="1"/>
</dbReference>
<keyword evidence="5 7" id="KW-0326">Glycosidase</keyword>
<dbReference type="GO" id="GO:0004565">
    <property type="term" value="F:beta-galactosidase activity"/>
    <property type="evidence" value="ECO:0007669"/>
    <property type="project" value="UniProtKB-EC"/>
</dbReference>
<dbReference type="SUPFAM" id="SSF49785">
    <property type="entry name" value="Galactose-binding domain-like"/>
    <property type="match status" value="1"/>
</dbReference>
<dbReference type="InterPro" id="IPR017853">
    <property type="entry name" value="GH"/>
</dbReference>
<dbReference type="FunFam" id="3.20.20.80:FF:000121">
    <property type="entry name" value="Beta-galactosidase"/>
    <property type="match status" value="1"/>
</dbReference>
<evidence type="ECO:0000256" key="4">
    <source>
        <dbReference type="ARBA" id="ARBA00022801"/>
    </source>
</evidence>
<accession>A0A917YWX1</accession>
<dbReference type="InterPro" id="IPR011013">
    <property type="entry name" value="Gal_mutarotase_sf_dom"/>
</dbReference>
<dbReference type="InterPro" id="IPR013783">
    <property type="entry name" value="Ig-like_fold"/>
</dbReference>
<dbReference type="Gene3D" id="2.60.120.260">
    <property type="entry name" value="Galactose-binding domain-like"/>
    <property type="match status" value="1"/>
</dbReference>
<dbReference type="InterPro" id="IPR032312">
    <property type="entry name" value="LacZ_4"/>
</dbReference>
<organism evidence="10 11">
    <name type="scientific">Bowmanella pacifica</name>
    <dbReference type="NCBI Taxonomy" id="502051"/>
    <lineage>
        <taxon>Bacteria</taxon>
        <taxon>Pseudomonadati</taxon>
        <taxon>Pseudomonadota</taxon>
        <taxon>Gammaproteobacteria</taxon>
        <taxon>Alteromonadales</taxon>
        <taxon>Alteromonadaceae</taxon>
        <taxon>Bowmanella</taxon>
    </lineage>
</organism>
<dbReference type="SUPFAM" id="SSF49303">
    <property type="entry name" value="beta-Galactosidase/glucuronidase domain"/>
    <property type="match status" value="2"/>
</dbReference>
<comment type="caution">
    <text evidence="10">The sequence shown here is derived from an EMBL/GenBank/DDBJ whole genome shotgun (WGS) entry which is preliminary data.</text>
</comment>
<evidence type="ECO:0000256" key="6">
    <source>
        <dbReference type="ARBA" id="ARBA00032230"/>
    </source>
</evidence>
<dbReference type="InterPro" id="IPR036156">
    <property type="entry name" value="Beta-gal/glucu_dom_sf"/>
</dbReference>
<evidence type="ECO:0000259" key="9">
    <source>
        <dbReference type="SMART" id="SM01038"/>
    </source>
</evidence>
<dbReference type="InterPro" id="IPR023232">
    <property type="entry name" value="Glyco_hydro_2_AS"/>
</dbReference>
<name>A0A917YWX1_9ALTE</name>
<dbReference type="AlphaFoldDB" id="A0A917YWX1"/>
<evidence type="ECO:0000313" key="11">
    <source>
        <dbReference type="Proteomes" id="UP000606935"/>
    </source>
</evidence>
<feature type="chain" id="PRO_5036903669" description="Beta-galactosidase" evidence="8">
    <location>
        <begin position="20"/>
        <end position="1055"/>
    </location>
</feature>
<dbReference type="Gene3D" id="2.70.98.10">
    <property type="match status" value="1"/>
</dbReference>
<proteinExistence type="inferred from homology"/>
<comment type="catalytic activity">
    <reaction evidence="1 7">
        <text>Hydrolysis of terminal non-reducing beta-D-galactose residues in beta-D-galactosides.</text>
        <dbReference type="EC" id="3.2.1.23"/>
    </reaction>
</comment>
<dbReference type="GO" id="GO:0009341">
    <property type="term" value="C:beta-galactosidase complex"/>
    <property type="evidence" value="ECO:0007669"/>
    <property type="project" value="InterPro"/>
</dbReference>
<evidence type="ECO:0000256" key="8">
    <source>
        <dbReference type="SAM" id="SignalP"/>
    </source>
</evidence>
<dbReference type="FunFam" id="2.60.40.10:FF:000680">
    <property type="entry name" value="Beta-galactosidase"/>
    <property type="match status" value="1"/>
</dbReference>
<dbReference type="RefSeq" id="WP_229702138.1">
    <property type="nucleotide sequence ID" value="NZ_BMLS01000002.1"/>
</dbReference>
<dbReference type="SMART" id="SM01038">
    <property type="entry name" value="Bgal_small_N"/>
    <property type="match status" value="1"/>
</dbReference>
<evidence type="ECO:0000313" key="10">
    <source>
        <dbReference type="EMBL" id="GGO67705.1"/>
    </source>
</evidence>
<dbReference type="Proteomes" id="UP000606935">
    <property type="component" value="Unassembled WGS sequence"/>
</dbReference>
<dbReference type="SUPFAM" id="SSF51445">
    <property type="entry name" value="(Trans)glycosidases"/>
    <property type="match status" value="1"/>
</dbReference>
<dbReference type="PROSITE" id="PS00719">
    <property type="entry name" value="GLYCOSYL_HYDROL_F2_1"/>
    <property type="match status" value="1"/>
</dbReference>
<dbReference type="Pfam" id="PF02836">
    <property type="entry name" value="Glyco_hydro_2_C"/>
    <property type="match status" value="1"/>
</dbReference>
<reference evidence="10" key="2">
    <citation type="submission" date="2020-09" db="EMBL/GenBank/DDBJ databases">
        <authorList>
            <person name="Sun Q."/>
            <person name="Zhou Y."/>
        </authorList>
    </citation>
    <scope>NUCLEOTIDE SEQUENCE</scope>
    <source>
        <strain evidence="10">CGMCC 1.7086</strain>
    </source>
</reference>
<dbReference type="PROSITE" id="PS00608">
    <property type="entry name" value="GLYCOSYL_HYDROL_F2_2"/>
    <property type="match status" value="1"/>
</dbReference>
<dbReference type="GO" id="GO:0005990">
    <property type="term" value="P:lactose catabolic process"/>
    <property type="evidence" value="ECO:0007669"/>
    <property type="project" value="TreeGrafter"/>
</dbReference>
<evidence type="ECO:0000256" key="3">
    <source>
        <dbReference type="ARBA" id="ARBA00012756"/>
    </source>
</evidence>
<feature type="signal peptide" evidence="8">
    <location>
        <begin position="1"/>
        <end position="19"/>
    </location>
</feature>
<feature type="domain" description="Beta galactosidase small chain/" evidence="9">
    <location>
        <begin position="754"/>
        <end position="1040"/>
    </location>
</feature>
<dbReference type="Gene3D" id="3.20.20.80">
    <property type="entry name" value="Glycosidases"/>
    <property type="match status" value="1"/>
</dbReference>
<dbReference type="PRINTS" id="PR00132">
    <property type="entry name" value="GLHYDRLASE2"/>
</dbReference>
<dbReference type="InterPro" id="IPR006104">
    <property type="entry name" value="Glyco_hydro_2_N"/>
</dbReference>
<protein>
    <recommendedName>
        <fullName evidence="3 7">Beta-galactosidase</fullName>
        <ecNumber evidence="3 7">3.2.1.23</ecNumber>
    </recommendedName>
    <alternativeName>
        <fullName evidence="6 7">Lactase</fullName>
    </alternativeName>
</protein>
<gene>
    <name evidence="10" type="primary">lacZ</name>
    <name evidence="10" type="ORF">GCM10010982_14810</name>
</gene>
<keyword evidence="11" id="KW-1185">Reference proteome</keyword>
<dbReference type="PANTHER" id="PTHR46323:SF2">
    <property type="entry name" value="BETA-GALACTOSIDASE"/>
    <property type="match status" value="1"/>
</dbReference>
<dbReference type="EMBL" id="BMLS01000002">
    <property type="protein sequence ID" value="GGO67705.1"/>
    <property type="molecule type" value="Genomic_DNA"/>
</dbReference>
<dbReference type="InterPro" id="IPR008979">
    <property type="entry name" value="Galactose-bd-like_sf"/>
</dbReference>
<dbReference type="InterPro" id="IPR004199">
    <property type="entry name" value="B-gal_small/dom_5"/>
</dbReference>
<dbReference type="InterPro" id="IPR014718">
    <property type="entry name" value="GH-type_carb-bd"/>
</dbReference>
<dbReference type="Pfam" id="PF02929">
    <property type="entry name" value="Bgal_small_N"/>
    <property type="match status" value="1"/>
</dbReference>
<dbReference type="InterPro" id="IPR023230">
    <property type="entry name" value="Glyco_hydro_2_CS"/>
</dbReference>
<evidence type="ECO:0000256" key="5">
    <source>
        <dbReference type="ARBA" id="ARBA00023295"/>
    </source>
</evidence>
<sequence>MKKVSSLLLAGILCVPAMATPRAPWEDHRVFGINKQDPRASGFAYSSVAAAMVDDYQQSANYLSLNGLWQFNWQRSPKDAPQGFEQPDFDDSQWQQIRVPGNWEVEGFGHPIYLDERYPFDATWPDVPKDYNPIGSYRNSFELPQNWQGQQVFIHVGGARSSLEIWLNGQYIGFSQGAKTPAEFDLTPYLKPGKNLIAMQIRRWTDASYLESQDMLRVSGIERDVYLYATPKQHLYDFHVRPTLNKALDEGKLALDVDLRNYAGPAAVSVAYQLLDPSREMQLVASGERSVTLSKTASVQFAASVKKPRLWSAETPNLYTLVMTIKDADGQVLQSVRDDIGFRNIAIEGGQLKVNGKAIYIRGVNRHETDPRRGHVVTRESMQRDIKLMKQHNINAVRSSHYPNDPYWYDLTDKYGMYVIDEANIESHPLAINKDTQIGDELSWLPAHLERTKRMFERDKNHPSIIVWSLGNEAGEGRVFEATYKWLKEHDGSRPVQYEPAGTEHYTDIFAPMYPSIERLEEYAKTHKDRPGIMIEYAHAMGNSVGNLQDYWDVIEKYDVLQGGYIWDWVDQALEYTNDKGQKIWAYGKDFHPELPTDGNFLNNGLVNPDREPHPHLLEVKKVYEPVKFKALDISKGLFEVRNKFIFASLQGYDLAWQIEADGELIAKGREPMPQVAAGSTAKVKLALPVLPKSASQEYILTLSARLNRPMGLLDDNHEVAFEQFALPVKTIYLPQPVVKAQPLSINKGSTLLKVGNEQVQLAFDATTGWLSQYQVQGKALLKAPLKVNFWRPPTDNDLGNDMPRWAAIWQHAEDRLKLQSLTSKTVKTEVLVSALYHSPDFKGSYQVQYRVTADGRVAVNSKLDLADGQELPKLPKFGMQLQSPGEYGFVSWFGRGPHESYADRFRSARVGLYQAQVRDQIHHYVRPQENANKQDLRWIALTNEQGAGLLAVGEQLMSGSAWPYLQSDIDFYTGDSEASASGLVPVTSSHGLEVPMRDLVTLNLDHKQMGVGGDTSWGRPVHDKYSVPAQDYQYGFTLIPLSAGDNPARLARTK</sequence>
<dbReference type="SUPFAM" id="SSF74650">
    <property type="entry name" value="Galactose mutarotase-like"/>
    <property type="match status" value="1"/>
</dbReference>
<dbReference type="PANTHER" id="PTHR46323">
    <property type="entry name" value="BETA-GALACTOSIDASE"/>
    <property type="match status" value="1"/>
</dbReference>
<dbReference type="Pfam" id="PF16353">
    <property type="entry name" value="LacZ_4"/>
    <property type="match status" value="1"/>
</dbReference>
<dbReference type="GO" id="GO:0030246">
    <property type="term" value="F:carbohydrate binding"/>
    <property type="evidence" value="ECO:0007669"/>
    <property type="project" value="InterPro"/>
</dbReference>
<comment type="similarity">
    <text evidence="2 7">Belongs to the glycosyl hydrolase 2 family.</text>
</comment>
<dbReference type="InterPro" id="IPR050347">
    <property type="entry name" value="Bact_Beta-galactosidase"/>
</dbReference>
<dbReference type="InterPro" id="IPR006102">
    <property type="entry name" value="Ig-like_GH2"/>
</dbReference>
<evidence type="ECO:0000256" key="7">
    <source>
        <dbReference type="RuleBase" id="RU361154"/>
    </source>
</evidence>